<evidence type="ECO:0000256" key="5">
    <source>
        <dbReference type="ARBA" id="ARBA00023136"/>
    </source>
</evidence>
<dbReference type="AlphaFoldDB" id="A0A0N7LY61"/>
<evidence type="ECO:0000256" key="4">
    <source>
        <dbReference type="ARBA" id="ARBA00022989"/>
    </source>
</evidence>
<evidence type="ECO:0000256" key="2">
    <source>
        <dbReference type="ARBA" id="ARBA00022475"/>
    </source>
</evidence>
<comment type="subcellular location">
    <subcellularLocation>
        <location evidence="1">Cell membrane</location>
        <topology evidence="1">Multi-pass membrane protein</topology>
    </subcellularLocation>
</comment>
<dbReference type="Proteomes" id="UP000051887">
    <property type="component" value="Unassembled WGS sequence"/>
</dbReference>
<organism evidence="7 8">
    <name type="scientific">Thalassovita autumnalis</name>
    <dbReference type="NCBI Taxonomy" id="2072972"/>
    <lineage>
        <taxon>Bacteria</taxon>
        <taxon>Pseudomonadati</taxon>
        <taxon>Pseudomonadota</taxon>
        <taxon>Alphaproteobacteria</taxon>
        <taxon>Rhodobacterales</taxon>
        <taxon>Roseobacteraceae</taxon>
        <taxon>Thalassovita</taxon>
    </lineage>
</organism>
<accession>A0A0N7LY61</accession>
<dbReference type="Pfam" id="PF01810">
    <property type="entry name" value="LysE"/>
    <property type="match status" value="1"/>
</dbReference>
<feature type="transmembrane region" description="Helical" evidence="6">
    <location>
        <begin position="114"/>
        <end position="140"/>
    </location>
</feature>
<name>A0A0N7LY61_9RHOB</name>
<evidence type="ECO:0000313" key="7">
    <source>
        <dbReference type="EMBL" id="CUH73820.1"/>
    </source>
</evidence>
<sequence length="208" mass="21269">MFEVFLKGLAVGFAIAVPVGPIGLLCIRRSMTEGRAAGLATGLGAAAADGTYGFLVAAGVAASGLLLSYTTEMQLFGGLLIAVLGVLSARAFFQPRPEAADMAPSRNIASAFGTTYLLTLSNPMTIIAFTGMIAGLGAAAGTGGQAAYVLVLGVFLGSALWWLILVQLALWARKRLTGNALKWLDLLAGSVLILWGLQLALTAGSGTH</sequence>
<evidence type="ECO:0000313" key="8">
    <source>
        <dbReference type="Proteomes" id="UP000051887"/>
    </source>
</evidence>
<evidence type="ECO:0000256" key="6">
    <source>
        <dbReference type="SAM" id="Phobius"/>
    </source>
</evidence>
<feature type="transmembrane region" description="Helical" evidence="6">
    <location>
        <begin position="183"/>
        <end position="201"/>
    </location>
</feature>
<gene>
    <name evidence="7" type="ORF">TL5120_03636</name>
</gene>
<feature type="transmembrane region" description="Helical" evidence="6">
    <location>
        <begin position="146"/>
        <end position="171"/>
    </location>
</feature>
<dbReference type="RefSeq" id="WP_058245169.1">
    <property type="nucleotide sequence ID" value="NZ_CYSC01000043.1"/>
</dbReference>
<dbReference type="PANTHER" id="PTHR30086">
    <property type="entry name" value="ARGININE EXPORTER PROTEIN ARGO"/>
    <property type="match status" value="1"/>
</dbReference>
<reference evidence="7 8" key="1">
    <citation type="submission" date="2015-09" db="EMBL/GenBank/DDBJ databases">
        <authorList>
            <consortium name="Swine Surveillance"/>
        </authorList>
    </citation>
    <scope>NUCLEOTIDE SEQUENCE [LARGE SCALE GENOMIC DNA]</scope>
    <source>
        <strain evidence="7 8">5120</strain>
    </source>
</reference>
<proteinExistence type="predicted"/>
<dbReference type="EMBL" id="CYSC01000043">
    <property type="protein sequence ID" value="CUH73820.1"/>
    <property type="molecule type" value="Genomic_DNA"/>
</dbReference>
<keyword evidence="4 6" id="KW-1133">Transmembrane helix</keyword>
<dbReference type="GO" id="GO:0015171">
    <property type="term" value="F:amino acid transmembrane transporter activity"/>
    <property type="evidence" value="ECO:0007669"/>
    <property type="project" value="TreeGrafter"/>
</dbReference>
<dbReference type="InterPro" id="IPR001123">
    <property type="entry name" value="LeuE-type"/>
</dbReference>
<feature type="transmembrane region" description="Helical" evidence="6">
    <location>
        <begin position="6"/>
        <end position="27"/>
    </location>
</feature>
<feature type="transmembrane region" description="Helical" evidence="6">
    <location>
        <begin position="73"/>
        <end position="93"/>
    </location>
</feature>
<protein>
    <submittedName>
        <fullName evidence="7">Homoserine/Threonine efflux protein</fullName>
    </submittedName>
</protein>
<dbReference type="PANTHER" id="PTHR30086:SF20">
    <property type="entry name" value="ARGININE EXPORTER PROTEIN ARGO-RELATED"/>
    <property type="match status" value="1"/>
</dbReference>
<dbReference type="GO" id="GO:0005886">
    <property type="term" value="C:plasma membrane"/>
    <property type="evidence" value="ECO:0007669"/>
    <property type="project" value="UniProtKB-SubCell"/>
</dbReference>
<feature type="transmembrane region" description="Helical" evidence="6">
    <location>
        <begin position="39"/>
        <end position="67"/>
    </location>
</feature>
<keyword evidence="3 6" id="KW-0812">Transmembrane</keyword>
<evidence type="ECO:0000256" key="1">
    <source>
        <dbReference type="ARBA" id="ARBA00004651"/>
    </source>
</evidence>
<evidence type="ECO:0000256" key="3">
    <source>
        <dbReference type="ARBA" id="ARBA00022692"/>
    </source>
</evidence>
<keyword evidence="2" id="KW-1003">Cell membrane</keyword>
<keyword evidence="5 6" id="KW-0472">Membrane</keyword>